<organism evidence="1 2">
    <name type="scientific">Thelephora terrestris</name>
    <dbReference type="NCBI Taxonomy" id="56493"/>
    <lineage>
        <taxon>Eukaryota</taxon>
        <taxon>Fungi</taxon>
        <taxon>Dikarya</taxon>
        <taxon>Basidiomycota</taxon>
        <taxon>Agaricomycotina</taxon>
        <taxon>Agaricomycetes</taxon>
        <taxon>Thelephorales</taxon>
        <taxon>Thelephoraceae</taxon>
        <taxon>Thelephora</taxon>
    </lineage>
</organism>
<dbReference type="SUPFAM" id="SSF81383">
    <property type="entry name" value="F-box domain"/>
    <property type="match status" value="1"/>
</dbReference>
<comment type="caution">
    <text evidence="1">The sequence shown here is derived from an EMBL/GenBank/DDBJ whole genome shotgun (WGS) entry which is preliminary data.</text>
</comment>
<sequence>MSCLLPQEIIDLIIDHLHDEPATLNACCVVSRSWVQRARKHLFFRIKFSPLGRHVKQWRETFPDPTNSPAHETQTLFICHPMLITAAYVHTLLTFSCVVNLDVDTDLLNDQAASLVPLLGFSPAIRSLRLTFASLPNSQIFNLACSFPLLDDLALISRAHRHRHVAWKCPSTSPRFTGSLELRLMEGIYPTSLLLLDLPNGLHFTTISVLWLSDQDVGSTMDLVSRCSDTLESLEITNHLSDASRASTIDLSKASKLQDIVLRCKSTDARWIDAALRTMESDNIQQISLDISRHCLGQRSHPGWSAIDSLLDQFRTSHSVRLKIMCESVGWLRNGRERVKSLLPQITRRGTVDVVDYSCAREDFPGFGIF</sequence>
<dbReference type="AlphaFoldDB" id="A0A9P6H960"/>
<evidence type="ECO:0008006" key="3">
    <source>
        <dbReference type="Google" id="ProtNLM"/>
    </source>
</evidence>
<evidence type="ECO:0000313" key="2">
    <source>
        <dbReference type="Proteomes" id="UP000736335"/>
    </source>
</evidence>
<reference evidence="1" key="2">
    <citation type="submission" date="2020-11" db="EMBL/GenBank/DDBJ databases">
        <authorList>
            <consortium name="DOE Joint Genome Institute"/>
            <person name="Kuo A."/>
            <person name="Miyauchi S."/>
            <person name="Kiss E."/>
            <person name="Drula E."/>
            <person name="Kohler A."/>
            <person name="Sanchez-Garcia M."/>
            <person name="Andreopoulos B."/>
            <person name="Barry K.W."/>
            <person name="Bonito G."/>
            <person name="Buee M."/>
            <person name="Carver A."/>
            <person name="Chen C."/>
            <person name="Cichocki N."/>
            <person name="Clum A."/>
            <person name="Culley D."/>
            <person name="Crous P.W."/>
            <person name="Fauchery L."/>
            <person name="Girlanda M."/>
            <person name="Hayes R."/>
            <person name="Keri Z."/>
            <person name="Labutti K."/>
            <person name="Lipzen A."/>
            <person name="Lombard V."/>
            <person name="Magnuson J."/>
            <person name="Maillard F."/>
            <person name="Morin E."/>
            <person name="Murat C."/>
            <person name="Nolan M."/>
            <person name="Ohm R."/>
            <person name="Pangilinan J."/>
            <person name="Pereira M."/>
            <person name="Perotto S."/>
            <person name="Peter M."/>
            <person name="Riley R."/>
            <person name="Sitrit Y."/>
            <person name="Stielow B."/>
            <person name="Szollosi G."/>
            <person name="Zifcakova L."/>
            <person name="Stursova M."/>
            <person name="Spatafora J.W."/>
            <person name="Tedersoo L."/>
            <person name="Vaario L.-M."/>
            <person name="Yamada A."/>
            <person name="Yan M."/>
            <person name="Wang P."/>
            <person name="Xu J."/>
            <person name="Bruns T."/>
            <person name="Baldrian P."/>
            <person name="Vilgalys R."/>
            <person name="Henrissat B."/>
            <person name="Grigoriev I.V."/>
            <person name="Hibbett D."/>
            <person name="Nagy L.G."/>
            <person name="Martin F.M."/>
        </authorList>
    </citation>
    <scope>NUCLEOTIDE SEQUENCE</scope>
    <source>
        <strain evidence="1">UH-Tt-Lm1</strain>
    </source>
</reference>
<evidence type="ECO:0000313" key="1">
    <source>
        <dbReference type="EMBL" id="KAF9780843.1"/>
    </source>
</evidence>
<protein>
    <recommendedName>
        <fullName evidence="3">F-box domain-containing protein</fullName>
    </recommendedName>
</protein>
<reference evidence="1" key="1">
    <citation type="journal article" date="2020" name="Nat. Commun.">
        <title>Large-scale genome sequencing of mycorrhizal fungi provides insights into the early evolution of symbiotic traits.</title>
        <authorList>
            <person name="Miyauchi S."/>
            <person name="Kiss E."/>
            <person name="Kuo A."/>
            <person name="Drula E."/>
            <person name="Kohler A."/>
            <person name="Sanchez-Garcia M."/>
            <person name="Morin E."/>
            <person name="Andreopoulos B."/>
            <person name="Barry K.W."/>
            <person name="Bonito G."/>
            <person name="Buee M."/>
            <person name="Carver A."/>
            <person name="Chen C."/>
            <person name="Cichocki N."/>
            <person name="Clum A."/>
            <person name="Culley D."/>
            <person name="Crous P.W."/>
            <person name="Fauchery L."/>
            <person name="Girlanda M."/>
            <person name="Hayes R.D."/>
            <person name="Keri Z."/>
            <person name="LaButti K."/>
            <person name="Lipzen A."/>
            <person name="Lombard V."/>
            <person name="Magnuson J."/>
            <person name="Maillard F."/>
            <person name="Murat C."/>
            <person name="Nolan M."/>
            <person name="Ohm R.A."/>
            <person name="Pangilinan J."/>
            <person name="Pereira M.F."/>
            <person name="Perotto S."/>
            <person name="Peter M."/>
            <person name="Pfister S."/>
            <person name="Riley R."/>
            <person name="Sitrit Y."/>
            <person name="Stielow J.B."/>
            <person name="Szollosi G."/>
            <person name="Zifcakova L."/>
            <person name="Stursova M."/>
            <person name="Spatafora J.W."/>
            <person name="Tedersoo L."/>
            <person name="Vaario L.M."/>
            <person name="Yamada A."/>
            <person name="Yan M."/>
            <person name="Wang P."/>
            <person name="Xu J."/>
            <person name="Bruns T."/>
            <person name="Baldrian P."/>
            <person name="Vilgalys R."/>
            <person name="Dunand C."/>
            <person name="Henrissat B."/>
            <person name="Grigoriev I.V."/>
            <person name="Hibbett D."/>
            <person name="Nagy L.G."/>
            <person name="Martin F.M."/>
        </authorList>
    </citation>
    <scope>NUCLEOTIDE SEQUENCE</scope>
    <source>
        <strain evidence="1">UH-Tt-Lm1</strain>
    </source>
</reference>
<dbReference type="InterPro" id="IPR036047">
    <property type="entry name" value="F-box-like_dom_sf"/>
</dbReference>
<dbReference type="Proteomes" id="UP000736335">
    <property type="component" value="Unassembled WGS sequence"/>
</dbReference>
<proteinExistence type="predicted"/>
<name>A0A9P6H960_9AGAM</name>
<dbReference type="OrthoDB" id="10402170at2759"/>
<accession>A0A9P6H960</accession>
<keyword evidence="2" id="KW-1185">Reference proteome</keyword>
<dbReference type="EMBL" id="WIUZ02000015">
    <property type="protein sequence ID" value="KAF9780843.1"/>
    <property type="molecule type" value="Genomic_DNA"/>
</dbReference>
<gene>
    <name evidence="1" type="ORF">BJ322DRAFT_285523</name>
</gene>